<reference evidence="3" key="3">
    <citation type="submission" date="2015-03" db="EMBL/GenBank/DDBJ databases">
        <authorList>
            <consortium name="Pathogen Informatics"/>
            <person name="Murphy D."/>
        </authorList>
    </citation>
    <scope>NUCLEOTIDE SEQUENCE</scope>
    <source>
        <strain evidence="3">N09902308</strain>
    </source>
</reference>
<gene>
    <name evidence="2" type="ORF">ERS007703_03275</name>
    <name evidence="3" type="ORF">ERS007739_00412</name>
</gene>
<dbReference type="EMBL" id="CSAE01000431">
    <property type="protein sequence ID" value="COW28422.1"/>
    <property type="molecule type" value="Genomic_DNA"/>
</dbReference>
<dbReference type="AlphaFoldDB" id="A0A0U0TE82"/>
<reference evidence="4 5" key="1">
    <citation type="submission" date="2015-03" db="EMBL/GenBank/DDBJ databases">
        <authorList>
            <consortium name="Pathogen Informatics"/>
        </authorList>
    </citation>
    <scope>NUCLEOTIDE SEQUENCE [LARGE SCALE GENOMIC DNA]</scope>
    <source>
        <strain evidence="4">K00500041</strain>
        <strain evidence="5">N09902308</strain>
    </source>
</reference>
<protein>
    <submittedName>
        <fullName evidence="2">Uncharacterized protein</fullName>
    </submittedName>
</protein>
<evidence type="ECO:0000313" key="2">
    <source>
        <dbReference type="EMBL" id="COW28422.1"/>
    </source>
</evidence>
<dbReference type="EMBL" id="CSBK01000114">
    <property type="protein sequence ID" value="COW96228.1"/>
    <property type="molecule type" value="Genomic_DNA"/>
</dbReference>
<reference evidence="2" key="2">
    <citation type="submission" date="2015-03" db="EMBL/GenBank/DDBJ databases">
        <authorList>
            <person name="Murphy D."/>
        </authorList>
    </citation>
    <scope>NUCLEOTIDE SEQUENCE [LARGE SCALE GENOMIC DNA]</scope>
    <source>
        <strain evidence="2">K00500041</strain>
    </source>
</reference>
<evidence type="ECO:0000313" key="5">
    <source>
        <dbReference type="Proteomes" id="UP000039021"/>
    </source>
</evidence>
<organism evidence="2 4">
    <name type="scientific">Mycobacterium tuberculosis</name>
    <dbReference type="NCBI Taxonomy" id="1773"/>
    <lineage>
        <taxon>Bacteria</taxon>
        <taxon>Bacillati</taxon>
        <taxon>Actinomycetota</taxon>
        <taxon>Actinomycetes</taxon>
        <taxon>Mycobacteriales</taxon>
        <taxon>Mycobacteriaceae</taxon>
        <taxon>Mycobacterium</taxon>
        <taxon>Mycobacterium tuberculosis complex</taxon>
    </lineage>
</organism>
<name>A0A0U0TE82_MYCTX</name>
<accession>A0A0U0TE82</accession>
<dbReference type="Proteomes" id="UP000039021">
    <property type="component" value="Unassembled WGS sequence"/>
</dbReference>
<sequence>MSDRNASGLLTMVSNPHSRKRKVINPGNHRLMVVRQAGVSLRSVVARSKQTL</sequence>
<evidence type="ECO:0000313" key="3">
    <source>
        <dbReference type="EMBL" id="COW96228.1"/>
    </source>
</evidence>
<evidence type="ECO:0000313" key="4">
    <source>
        <dbReference type="Proteomes" id="UP000038802"/>
    </source>
</evidence>
<dbReference type="Proteomes" id="UP000038802">
    <property type="component" value="Unassembled WGS sequence"/>
</dbReference>
<proteinExistence type="predicted"/>
<evidence type="ECO:0000256" key="1">
    <source>
        <dbReference type="SAM" id="MobiDB-lite"/>
    </source>
</evidence>
<feature type="region of interest" description="Disordered" evidence="1">
    <location>
        <begin position="1"/>
        <end position="23"/>
    </location>
</feature>